<evidence type="ECO:0000313" key="2">
    <source>
        <dbReference type="Proteomes" id="UP000021816"/>
    </source>
</evidence>
<dbReference type="EMBL" id="JEMX01000075">
    <property type="protein sequence ID" value="EXI78305.1"/>
    <property type="molecule type" value="Genomic_DNA"/>
</dbReference>
<organism evidence="1 2">
    <name type="scientific">Candidatus Accumulibacter appositus</name>
    <dbReference type="NCBI Taxonomy" id="1454003"/>
    <lineage>
        <taxon>Bacteria</taxon>
        <taxon>Pseudomonadati</taxon>
        <taxon>Pseudomonadota</taxon>
        <taxon>Betaproteobacteria</taxon>
        <taxon>Candidatus Accumulibacter</taxon>
    </lineage>
</organism>
<dbReference type="PATRIC" id="fig|1454003.3.peg.3205"/>
<dbReference type="InterPro" id="IPR052927">
    <property type="entry name" value="DCC_oxidoreductase"/>
</dbReference>
<proteinExistence type="predicted"/>
<name>A0A011PN60_9PROT</name>
<comment type="caution">
    <text evidence="1">The sequence shown here is derived from an EMBL/GenBank/DDBJ whole genome shotgun (WGS) entry which is preliminary data.</text>
</comment>
<evidence type="ECO:0000313" key="1">
    <source>
        <dbReference type="EMBL" id="EXI78305.1"/>
    </source>
</evidence>
<protein>
    <recommendedName>
        <fullName evidence="3">DUF393 domain-containing protein</fullName>
    </recommendedName>
</protein>
<dbReference type="GO" id="GO:0015035">
    <property type="term" value="F:protein-disulfide reductase activity"/>
    <property type="evidence" value="ECO:0007669"/>
    <property type="project" value="InterPro"/>
</dbReference>
<dbReference type="Pfam" id="PF04134">
    <property type="entry name" value="DCC1-like"/>
    <property type="match status" value="1"/>
</dbReference>
<sequence>MTPLPKPHPIIVFDGECRLCIASLRFVENRDRHQEFRYVPFQSAAGRVVMERLAMDPAALDSFVLLEQGRAFAKSAAWSRILLALAFPWSWWGWGMRLVPTAIGDHVYDFVGRHRLSWFGRNETCVWPAPDDPLGADLAEVHAALDGFAPGKRSASGTR</sequence>
<gene>
    <name evidence="1" type="ORF">AW10_03149</name>
</gene>
<dbReference type="PANTHER" id="PTHR33639">
    <property type="entry name" value="THIOL-DISULFIDE OXIDOREDUCTASE DCC"/>
    <property type="match status" value="1"/>
</dbReference>
<dbReference type="Proteomes" id="UP000021816">
    <property type="component" value="Unassembled WGS sequence"/>
</dbReference>
<dbReference type="AlphaFoldDB" id="A0A011PN60"/>
<dbReference type="STRING" id="1454003.AW10_03149"/>
<dbReference type="InterPro" id="IPR007263">
    <property type="entry name" value="DCC1-like"/>
</dbReference>
<dbReference type="PANTHER" id="PTHR33639:SF2">
    <property type="entry name" value="DUF393 DOMAIN-CONTAINING PROTEIN"/>
    <property type="match status" value="1"/>
</dbReference>
<accession>A0A011PN60</accession>
<reference evidence="1 2" key="1">
    <citation type="submission" date="2014-02" db="EMBL/GenBank/DDBJ databases">
        <title>Expanding our view of genomic diversity in Candidatus Accumulibacter clades.</title>
        <authorList>
            <person name="Skennerton C.T."/>
            <person name="Barr J.J."/>
            <person name="Slater F.R."/>
            <person name="Bond P.L."/>
            <person name="Tyson G.W."/>
        </authorList>
    </citation>
    <scope>NUCLEOTIDE SEQUENCE [LARGE SCALE GENOMIC DNA]</scope>
    <source>
        <strain evidence="2">BA-92</strain>
    </source>
</reference>
<evidence type="ECO:0008006" key="3">
    <source>
        <dbReference type="Google" id="ProtNLM"/>
    </source>
</evidence>